<evidence type="ECO:0000313" key="2">
    <source>
        <dbReference type="Proteomes" id="UP000037696"/>
    </source>
</evidence>
<name>A0A0M9WKD9_9EURO</name>
<reference evidence="1 2" key="1">
    <citation type="submission" date="2015-08" db="EMBL/GenBank/DDBJ databases">
        <title>Genome sequencing of Penicillium nordicum.</title>
        <authorList>
            <person name="Nguyen H.D."/>
            <person name="Seifert K.A."/>
        </authorList>
    </citation>
    <scope>NUCLEOTIDE SEQUENCE [LARGE SCALE GENOMIC DNA]</scope>
    <source>
        <strain evidence="1 2">DAOMC 185683</strain>
    </source>
</reference>
<dbReference type="AlphaFoldDB" id="A0A0M9WKD9"/>
<keyword evidence="2" id="KW-1185">Reference proteome</keyword>
<accession>A0A0M9WKD9</accession>
<dbReference type="Proteomes" id="UP000037696">
    <property type="component" value="Unassembled WGS sequence"/>
</dbReference>
<proteinExistence type="predicted"/>
<gene>
    <name evidence="1" type="ORF">ACN38_g756</name>
</gene>
<dbReference type="EMBL" id="LHQQ01000007">
    <property type="protein sequence ID" value="KOS48235.1"/>
    <property type="molecule type" value="Genomic_DNA"/>
</dbReference>
<protein>
    <submittedName>
        <fullName evidence="1">Uncharacterized protein</fullName>
    </submittedName>
</protein>
<comment type="caution">
    <text evidence="1">The sequence shown here is derived from an EMBL/GenBank/DDBJ whole genome shotgun (WGS) entry which is preliminary data.</text>
</comment>
<evidence type="ECO:0000313" key="1">
    <source>
        <dbReference type="EMBL" id="KOS48235.1"/>
    </source>
</evidence>
<sequence length="80" mass="9258">MFEIERPIMVPRWTMAILAGQEGKTRRRWWPQLMIKMGSIVVTVADGKPQGLFEWWPQLMIKIGSIVVTMADGKPQGRFE</sequence>
<organism evidence="1 2">
    <name type="scientific">Penicillium nordicum</name>
    <dbReference type="NCBI Taxonomy" id="229535"/>
    <lineage>
        <taxon>Eukaryota</taxon>
        <taxon>Fungi</taxon>
        <taxon>Dikarya</taxon>
        <taxon>Ascomycota</taxon>
        <taxon>Pezizomycotina</taxon>
        <taxon>Eurotiomycetes</taxon>
        <taxon>Eurotiomycetidae</taxon>
        <taxon>Eurotiales</taxon>
        <taxon>Aspergillaceae</taxon>
        <taxon>Penicillium</taxon>
    </lineage>
</organism>